<reference evidence="2" key="2">
    <citation type="journal article" date="2015" name="Fish Shellfish Immunol.">
        <title>Early steps in the European eel (Anguilla anguilla)-Vibrio vulnificus interaction in the gills: Role of the RtxA13 toxin.</title>
        <authorList>
            <person name="Callol A."/>
            <person name="Pajuelo D."/>
            <person name="Ebbesson L."/>
            <person name="Teles M."/>
            <person name="MacKenzie S."/>
            <person name="Amaro C."/>
        </authorList>
    </citation>
    <scope>NUCLEOTIDE SEQUENCE</scope>
</reference>
<protein>
    <submittedName>
        <fullName evidence="2">Uncharacterized protein</fullName>
    </submittedName>
</protein>
<name>A0A0E9XPU2_ANGAN</name>
<accession>A0A0E9XPU2</accession>
<dbReference type="EMBL" id="GBXM01003903">
    <property type="protein sequence ID" value="JAI04675.1"/>
    <property type="molecule type" value="Transcribed_RNA"/>
</dbReference>
<organism evidence="2">
    <name type="scientific">Anguilla anguilla</name>
    <name type="common">European freshwater eel</name>
    <name type="synonym">Muraena anguilla</name>
    <dbReference type="NCBI Taxonomy" id="7936"/>
    <lineage>
        <taxon>Eukaryota</taxon>
        <taxon>Metazoa</taxon>
        <taxon>Chordata</taxon>
        <taxon>Craniata</taxon>
        <taxon>Vertebrata</taxon>
        <taxon>Euteleostomi</taxon>
        <taxon>Actinopterygii</taxon>
        <taxon>Neopterygii</taxon>
        <taxon>Teleostei</taxon>
        <taxon>Anguilliformes</taxon>
        <taxon>Anguillidae</taxon>
        <taxon>Anguilla</taxon>
    </lineage>
</organism>
<evidence type="ECO:0000256" key="1">
    <source>
        <dbReference type="SAM" id="Phobius"/>
    </source>
</evidence>
<evidence type="ECO:0000313" key="2">
    <source>
        <dbReference type="EMBL" id="JAI04675.1"/>
    </source>
</evidence>
<proteinExistence type="predicted"/>
<sequence>MSCVLYSLQLQTYNVCLHHIGIVYCMSILCNILCAHI</sequence>
<feature type="transmembrane region" description="Helical" evidence="1">
    <location>
        <begin position="12"/>
        <end position="34"/>
    </location>
</feature>
<keyword evidence="1" id="KW-0812">Transmembrane</keyword>
<dbReference type="AlphaFoldDB" id="A0A0E9XPU2"/>
<reference evidence="2" key="1">
    <citation type="submission" date="2014-11" db="EMBL/GenBank/DDBJ databases">
        <authorList>
            <person name="Amaro Gonzalez C."/>
        </authorList>
    </citation>
    <scope>NUCLEOTIDE SEQUENCE</scope>
</reference>
<keyword evidence="1" id="KW-0472">Membrane</keyword>
<keyword evidence="1" id="KW-1133">Transmembrane helix</keyword>